<evidence type="ECO:0000313" key="4">
    <source>
        <dbReference type="EMBL" id="KAJ0972991.1"/>
    </source>
</evidence>
<dbReference type="PANTHER" id="PTHR31642">
    <property type="entry name" value="TRICHOTHECENE 3-O-ACETYLTRANSFERASE"/>
    <property type="match status" value="1"/>
</dbReference>
<dbReference type="PANTHER" id="PTHR31642:SF189">
    <property type="entry name" value="ACYLTRANSFERASE GLAUCE"/>
    <property type="match status" value="1"/>
</dbReference>
<comment type="caution">
    <text evidence="4">The sequence shown here is derived from an EMBL/GenBank/DDBJ whole genome shotgun (WGS) entry which is preliminary data.</text>
</comment>
<dbReference type="Gene3D" id="3.30.559.10">
    <property type="entry name" value="Chloramphenicol acetyltransferase-like domain"/>
    <property type="match status" value="2"/>
</dbReference>
<organism evidence="4 5">
    <name type="scientific">Dioscorea zingiberensis</name>
    <dbReference type="NCBI Taxonomy" id="325984"/>
    <lineage>
        <taxon>Eukaryota</taxon>
        <taxon>Viridiplantae</taxon>
        <taxon>Streptophyta</taxon>
        <taxon>Embryophyta</taxon>
        <taxon>Tracheophyta</taxon>
        <taxon>Spermatophyta</taxon>
        <taxon>Magnoliopsida</taxon>
        <taxon>Liliopsida</taxon>
        <taxon>Dioscoreales</taxon>
        <taxon>Dioscoreaceae</taxon>
        <taxon>Dioscorea</taxon>
    </lineage>
</organism>
<keyword evidence="2" id="KW-0808">Transferase</keyword>
<evidence type="ECO:0008006" key="6">
    <source>
        <dbReference type="Google" id="ProtNLM"/>
    </source>
</evidence>
<reference evidence="4" key="2">
    <citation type="journal article" date="2022" name="Hortic Res">
        <title>The genome of Dioscorea zingiberensis sheds light on the biosynthesis, origin and evolution of the medicinally important diosgenin saponins.</title>
        <authorList>
            <person name="Li Y."/>
            <person name="Tan C."/>
            <person name="Li Z."/>
            <person name="Guo J."/>
            <person name="Li S."/>
            <person name="Chen X."/>
            <person name="Wang C."/>
            <person name="Dai X."/>
            <person name="Yang H."/>
            <person name="Song W."/>
            <person name="Hou L."/>
            <person name="Xu J."/>
            <person name="Tong Z."/>
            <person name="Xu A."/>
            <person name="Yuan X."/>
            <person name="Wang W."/>
            <person name="Yang Q."/>
            <person name="Chen L."/>
            <person name="Sun Z."/>
            <person name="Wang K."/>
            <person name="Pan B."/>
            <person name="Chen J."/>
            <person name="Bao Y."/>
            <person name="Liu F."/>
            <person name="Qi X."/>
            <person name="Gang D.R."/>
            <person name="Wen J."/>
            <person name="Li J."/>
        </authorList>
    </citation>
    <scope>NUCLEOTIDE SEQUENCE</scope>
    <source>
        <strain evidence="4">Dzin_1.0</strain>
    </source>
</reference>
<name>A0A9D5HDT0_9LILI</name>
<protein>
    <recommendedName>
        <fullName evidence="6">Omega-hydroxypalmitate O-feruloyl transferase</fullName>
    </recommendedName>
</protein>
<evidence type="ECO:0000256" key="2">
    <source>
        <dbReference type="ARBA" id="ARBA00022679"/>
    </source>
</evidence>
<accession>A0A9D5HDT0</accession>
<evidence type="ECO:0000313" key="5">
    <source>
        <dbReference type="Proteomes" id="UP001085076"/>
    </source>
</evidence>
<dbReference type="AlphaFoldDB" id="A0A9D5HDT0"/>
<reference evidence="4" key="1">
    <citation type="submission" date="2021-03" db="EMBL/GenBank/DDBJ databases">
        <authorList>
            <person name="Li Z."/>
            <person name="Yang C."/>
        </authorList>
    </citation>
    <scope>NUCLEOTIDE SEQUENCE</scope>
    <source>
        <strain evidence="4">Dzin_1.0</strain>
        <tissue evidence="4">Leaf</tissue>
    </source>
</reference>
<keyword evidence="5" id="KW-1185">Reference proteome</keyword>
<dbReference type="InterPro" id="IPR050317">
    <property type="entry name" value="Plant_Fungal_Acyltransferase"/>
</dbReference>
<evidence type="ECO:0000256" key="1">
    <source>
        <dbReference type="ARBA" id="ARBA00009861"/>
    </source>
</evidence>
<dbReference type="Pfam" id="PF02458">
    <property type="entry name" value="Transferase"/>
    <property type="match status" value="1"/>
</dbReference>
<dbReference type="OrthoDB" id="671439at2759"/>
<evidence type="ECO:0000256" key="3">
    <source>
        <dbReference type="ARBA" id="ARBA00023315"/>
    </source>
</evidence>
<dbReference type="GO" id="GO:0016747">
    <property type="term" value="F:acyltransferase activity, transferring groups other than amino-acyl groups"/>
    <property type="evidence" value="ECO:0007669"/>
    <property type="project" value="TreeGrafter"/>
</dbReference>
<keyword evidence="3" id="KW-0012">Acyltransferase</keyword>
<proteinExistence type="inferred from homology"/>
<dbReference type="EMBL" id="JAGGNH010000005">
    <property type="protein sequence ID" value="KAJ0972991.1"/>
    <property type="molecule type" value="Genomic_DNA"/>
</dbReference>
<gene>
    <name evidence="4" type="ORF">J5N97_020950</name>
</gene>
<sequence>MKSSKLVQPLETHERRSMFLSNIDQVLNFDVERVYFFDANPDFNLDTLADKLEFAFRSLLSSYDFMSGRLKFNSKEERLEIDCNAAGAVFAVAISELMLADIQDLEYPNPAFVQLVVKIDCMEMEDKPLCALQVTSFKCGAIAIGTTNNHITMDGVSFKVFFENLASLVNGRPLAYTPFSDRRILAARSPTRVEFIHSELFELKDHHQAETLIDSSSSGLEFRLYQLSQKDINNLKVKARIQGRGGPWITSFNVVTALLWICKALATNSKVKKSDETSTILYAVDLRSRLQPPLPLSYTGNAVLSAYAKAAYDQLENEPFGFIVELLYQGVTRMTDAYARSVIDWGQLHKGYPKGDIFVSSWWKLGVMDVEFPWGRPKYSGPVVHPNKDIILLTPRKEENNGGGVNAIVGLSPHDIHQFEKLFYKLILI</sequence>
<comment type="similarity">
    <text evidence="1">Belongs to the plant acyltransferase family.</text>
</comment>
<dbReference type="Proteomes" id="UP001085076">
    <property type="component" value="Miscellaneous, Linkage group lg05"/>
</dbReference>
<dbReference type="InterPro" id="IPR023213">
    <property type="entry name" value="CAT-like_dom_sf"/>
</dbReference>